<keyword evidence="4" id="KW-0969">Cilium</keyword>
<dbReference type="CTD" id="161502"/>
<reference evidence="4" key="1">
    <citation type="submission" date="2025-08" db="UniProtKB">
        <authorList>
            <consortium name="RefSeq"/>
        </authorList>
    </citation>
    <scope>IDENTIFICATION</scope>
    <source>
        <tissue evidence="4">Ear skin</tissue>
    </source>
</reference>
<dbReference type="GO" id="GO:0031514">
    <property type="term" value="C:motile cilium"/>
    <property type="evidence" value="ECO:0007669"/>
    <property type="project" value="TreeGrafter"/>
</dbReference>
<dbReference type="GeneID" id="102505400"/>
<feature type="signal peptide" evidence="2">
    <location>
        <begin position="1"/>
        <end position="20"/>
    </location>
</feature>
<name>A0A8B8S6D8_CAMFR</name>
<dbReference type="PANTHER" id="PTHR24274">
    <property type="entry name" value="CILIA- AND FLAGELLA-ASSOCIATED PROTEIN 161"/>
    <property type="match status" value="1"/>
</dbReference>
<gene>
    <name evidence="4" type="primary">CFAP161</name>
</gene>
<feature type="region of interest" description="Disordered" evidence="1">
    <location>
        <begin position="371"/>
        <end position="404"/>
    </location>
</feature>
<feature type="compositionally biased region" description="Basic and acidic residues" evidence="1">
    <location>
        <begin position="374"/>
        <end position="394"/>
    </location>
</feature>
<evidence type="ECO:0000313" key="3">
    <source>
        <dbReference type="Proteomes" id="UP000694856"/>
    </source>
</evidence>
<dbReference type="RefSeq" id="XP_032325254.1">
    <property type="nucleotide sequence ID" value="XM_032469363.1"/>
</dbReference>
<evidence type="ECO:0000256" key="2">
    <source>
        <dbReference type="SAM" id="SignalP"/>
    </source>
</evidence>
<evidence type="ECO:0000256" key="1">
    <source>
        <dbReference type="SAM" id="MobiDB-lite"/>
    </source>
</evidence>
<feature type="chain" id="PRO_5034597986" evidence="2">
    <location>
        <begin position="21"/>
        <end position="404"/>
    </location>
</feature>
<dbReference type="GO" id="GO:0060271">
    <property type="term" value="P:cilium assembly"/>
    <property type="evidence" value="ECO:0007669"/>
    <property type="project" value="TreeGrafter"/>
</dbReference>
<keyword evidence="4" id="KW-0966">Cell projection</keyword>
<keyword evidence="3" id="KW-1185">Reference proteome</keyword>
<dbReference type="Pfam" id="PF24569">
    <property type="entry name" value="CFAP161"/>
    <property type="match status" value="1"/>
</dbReference>
<dbReference type="InterPro" id="IPR055325">
    <property type="entry name" value="CF161"/>
</dbReference>
<proteinExistence type="predicted"/>
<accession>A0A8B8S6D8</accession>
<protein>
    <submittedName>
        <fullName evidence="4">Cilia- and flagella-associated protein 161 isoform X1</fullName>
    </submittedName>
</protein>
<dbReference type="AlphaFoldDB" id="A0A8B8S6D8"/>
<sequence>MYCLTMRLKMLLLLIIKIGCKQHMLPFQNSSSLSPEARDTLLKSNFRLNFKRKKVKNFSIASTEDNEQGPGPWPIARGWVAMATGTLTQALARGSLFAGELGTMARNLYGPRVRMGNWNEDVYLEEELMKDFLAKRDKGQLLIQRNRRLKENLLRQMQLSVSEDGYVHYGDKVMLVNPDHPEIEAHLFLGGDLSLCMTPDEMQVHLSDDLEVPCGLSASQTKIPVGRNTFTILCAAGEVIGQVLRYGQNFRLGIAGGFEGRMLYLSSDHRTLMRSSKRSWLQEVYLTDEDSYLNCWQAAFPDPQLRLEYEGFPIPANAKILINHCHTNRGLVAHRHLFLRTYFGKEAEVAAHTYLDSHRVEKPKNHWMLVTGNPRKDSSTMLDRPEPPAEDTRALEQVAGPGAQ</sequence>
<dbReference type="Proteomes" id="UP000694856">
    <property type="component" value="Chromosome 27"/>
</dbReference>
<keyword evidence="4" id="KW-0282">Flagellum</keyword>
<dbReference type="PANTHER" id="PTHR24274:SF1">
    <property type="entry name" value="CILIA- AND FLAGELLA-ASSOCIATED PROTEIN 161"/>
    <property type="match status" value="1"/>
</dbReference>
<organism evidence="3 4">
    <name type="scientific">Camelus ferus</name>
    <name type="common">Wild bactrian camel</name>
    <name type="synonym">Camelus bactrianus ferus</name>
    <dbReference type="NCBI Taxonomy" id="419612"/>
    <lineage>
        <taxon>Eukaryota</taxon>
        <taxon>Metazoa</taxon>
        <taxon>Chordata</taxon>
        <taxon>Craniata</taxon>
        <taxon>Vertebrata</taxon>
        <taxon>Euteleostomi</taxon>
        <taxon>Mammalia</taxon>
        <taxon>Eutheria</taxon>
        <taxon>Laurasiatheria</taxon>
        <taxon>Artiodactyla</taxon>
        <taxon>Tylopoda</taxon>
        <taxon>Camelidae</taxon>
        <taxon>Camelus</taxon>
    </lineage>
</organism>
<evidence type="ECO:0000313" key="4">
    <source>
        <dbReference type="RefSeq" id="XP_032325254.1"/>
    </source>
</evidence>
<keyword evidence="2" id="KW-0732">Signal</keyword>